<gene>
    <name evidence="1" type="primary">RvY_17671-1</name>
    <name evidence="1" type="synonym">RvY_17671.1</name>
    <name evidence="1" type="ORF">RvY_17671</name>
</gene>
<evidence type="ECO:0000313" key="1">
    <source>
        <dbReference type="EMBL" id="GAV07891.1"/>
    </source>
</evidence>
<evidence type="ECO:0000313" key="2">
    <source>
        <dbReference type="Proteomes" id="UP000186922"/>
    </source>
</evidence>
<dbReference type="EMBL" id="BDGG01000016">
    <property type="protein sequence ID" value="GAV07891.1"/>
    <property type="molecule type" value="Genomic_DNA"/>
</dbReference>
<dbReference type="Proteomes" id="UP000186922">
    <property type="component" value="Unassembled WGS sequence"/>
</dbReference>
<reference evidence="1 2" key="1">
    <citation type="journal article" date="2016" name="Nat. Commun.">
        <title>Extremotolerant tardigrade genome and improved radiotolerance of human cultured cells by tardigrade-unique protein.</title>
        <authorList>
            <person name="Hashimoto T."/>
            <person name="Horikawa D.D."/>
            <person name="Saito Y."/>
            <person name="Kuwahara H."/>
            <person name="Kozuka-Hata H."/>
            <person name="Shin-I T."/>
            <person name="Minakuchi Y."/>
            <person name="Ohishi K."/>
            <person name="Motoyama A."/>
            <person name="Aizu T."/>
            <person name="Enomoto A."/>
            <person name="Kondo K."/>
            <person name="Tanaka S."/>
            <person name="Hara Y."/>
            <person name="Koshikawa S."/>
            <person name="Sagara H."/>
            <person name="Miura T."/>
            <person name="Yokobori S."/>
            <person name="Miyagawa K."/>
            <person name="Suzuki Y."/>
            <person name="Kubo T."/>
            <person name="Oyama M."/>
            <person name="Kohara Y."/>
            <person name="Fujiyama A."/>
            <person name="Arakawa K."/>
            <person name="Katayama T."/>
            <person name="Toyoda A."/>
            <person name="Kunieda T."/>
        </authorList>
    </citation>
    <scope>NUCLEOTIDE SEQUENCE [LARGE SCALE GENOMIC DNA]</scope>
    <source>
        <strain evidence="1 2">YOKOZUNA-1</strain>
    </source>
</reference>
<name>A0A1D1W373_RAMVA</name>
<keyword evidence="2" id="KW-1185">Reference proteome</keyword>
<comment type="caution">
    <text evidence="1">The sequence shown here is derived from an EMBL/GenBank/DDBJ whole genome shotgun (WGS) entry which is preliminary data.</text>
</comment>
<accession>A0A1D1W373</accession>
<proteinExistence type="predicted"/>
<organism evidence="1 2">
    <name type="scientific">Ramazzottius varieornatus</name>
    <name type="common">Water bear</name>
    <name type="synonym">Tardigrade</name>
    <dbReference type="NCBI Taxonomy" id="947166"/>
    <lineage>
        <taxon>Eukaryota</taxon>
        <taxon>Metazoa</taxon>
        <taxon>Ecdysozoa</taxon>
        <taxon>Tardigrada</taxon>
        <taxon>Eutardigrada</taxon>
        <taxon>Parachela</taxon>
        <taxon>Hypsibioidea</taxon>
        <taxon>Ramazzottiidae</taxon>
        <taxon>Ramazzottius</taxon>
    </lineage>
</organism>
<dbReference type="AlphaFoldDB" id="A0A1D1W373"/>
<sequence length="42" mass="4925">MDKDEEGQAVKSKTIWKNSDAEETLRIMQGEEKLHKFMKVSQ</sequence>
<protein>
    <submittedName>
        <fullName evidence="1">Uncharacterized protein</fullName>
    </submittedName>
</protein>